<evidence type="ECO:0000313" key="2">
    <source>
        <dbReference type="Proteomes" id="UP000094638"/>
    </source>
</evidence>
<reference evidence="1 2" key="1">
    <citation type="journal article" date="2012" name="Science">
        <title>Ecological populations of bacteria act as socially cohesive units of antibiotic production and resistance.</title>
        <authorList>
            <person name="Cordero O.X."/>
            <person name="Wildschutte H."/>
            <person name="Kirkup B."/>
            <person name="Proehl S."/>
            <person name="Ngo L."/>
            <person name="Hussain F."/>
            <person name="Le Roux F."/>
            <person name="Mincer T."/>
            <person name="Polz M.F."/>
        </authorList>
    </citation>
    <scope>NUCLEOTIDE SEQUENCE [LARGE SCALE GENOMIC DNA]</scope>
    <source>
        <strain evidence="1 2">1F-267</strain>
    </source>
</reference>
<evidence type="ECO:0000313" key="1">
    <source>
        <dbReference type="EMBL" id="OEF48727.1"/>
    </source>
</evidence>
<organism evidence="1 2">
    <name type="scientific">Vibrio tasmaniensis 1F-267</name>
    <dbReference type="NCBI Taxonomy" id="1191324"/>
    <lineage>
        <taxon>Bacteria</taxon>
        <taxon>Pseudomonadati</taxon>
        <taxon>Pseudomonadota</taxon>
        <taxon>Gammaproteobacteria</taxon>
        <taxon>Vibrionales</taxon>
        <taxon>Vibrionaceae</taxon>
        <taxon>Vibrio</taxon>
    </lineage>
</organism>
<dbReference type="Proteomes" id="UP000094638">
    <property type="component" value="Unassembled WGS sequence"/>
</dbReference>
<protein>
    <submittedName>
        <fullName evidence="1">Uncharacterized protein</fullName>
    </submittedName>
</protein>
<sequence length="59" mass="6752">MNIILIEAHSNAEWAFLCLSDYGIAQVLTVDDKVFIAKIKKLFQIPYFDFSVDKINVTT</sequence>
<comment type="caution">
    <text evidence="1">The sequence shown here is derived from an EMBL/GenBank/DDBJ whole genome shotgun (WGS) entry which is preliminary data.</text>
</comment>
<gene>
    <name evidence="1" type="ORF">A163_06130</name>
</gene>
<name>A0ABX3B6D9_9VIBR</name>
<keyword evidence="2" id="KW-1185">Reference proteome</keyword>
<dbReference type="EMBL" id="AJZO02000163">
    <property type="protein sequence ID" value="OEF48727.1"/>
    <property type="molecule type" value="Genomic_DNA"/>
</dbReference>
<proteinExistence type="predicted"/>
<accession>A0ABX3B6D9</accession>